<dbReference type="InParanoid" id="A0A2K3CZU4"/>
<feature type="region of interest" description="Disordered" evidence="1">
    <location>
        <begin position="311"/>
        <end position="423"/>
    </location>
</feature>
<keyword evidence="3" id="KW-1185">Reference proteome</keyword>
<dbReference type="GO" id="GO:0016567">
    <property type="term" value="P:protein ubiquitination"/>
    <property type="evidence" value="ECO:0000318"/>
    <property type="project" value="GO_Central"/>
</dbReference>
<dbReference type="GO" id="GO:0031461">
    <property type="term" value="C:cullin-RING ubiquitin ligase complex"/>
    <property type="evidence" value="ECO:0000318"/>
    <property type="project" value="GO_Central"/>
</dbReference>
<dbReference type="InterPro" id="IPR019138">
    <property type="entry name" value="De-etiolated_protein_1_Det1"/>
</dbReference>
<dbReference type="Gramene" id="PNW73759">
    <property type="protein sequence ID" value="PNW73759"/>
    <property type="gene ID" value="CHLRE_13g571560v5"/>
</dbReference>
<sequence length="981" mass="98083">MSTSIPNVYKALSARELGGRRPGTATNQSRRLYQSICPNAKAQQLDIPEVHICRFSPCGHYLICFAGGFTQLVVYRFTGPRLSWQGELEEAELTAKLSDFSSFFTLLYRLTVAPAGEVLARDVVQFMAGGALLLLASHSPYTPPPPAVAAAAVAALDPLAALPTAASIHLHLVRLADGVRVGGSRLEGELVDLSGRPASLGVCTHEDLICVLAVRSQVVHLLQVLRGGEEVLPVRCLGPHVREDDELVVRTADEAEERWRRQRAAEREAAAAAAAAAGRASSPGGAVAGSDAMRGCGTGVSPGGGVGGVSLGASTSTSTSSAGQAAGSTGQAAAGGVAAGAPVPAQQPPGAGTHPVMPPMRRSINGDLVRSDMPLPGLATHPHPHHPAYAQQSANGGGPAAGGAAAAGGAGGSGAAGHGGRPPRATPAVYATAAAGLAAATAATAGGGGGLAARGGGLRGGYLSRGGRGGLRAGPLPSAPGLQAAGVAATGANAAAPPVAGVLYPPRAPDAVGNGGGLGAGGAVHGGVGVAVAAADREALAAQQAALRQAARQQQLGQLAAQAGPGAPPPPPMRRSMPGVAAAGATALAAGAVLQPGLAPAGPGGAAAGLAAAAARAHRVPGHVAAAGAAAGHPHLHAVAAPGGTMGQHPAHHITGAGAGGGAAAGGAGGGAGEDGGEGGCVTGLKQRLLAHLYSNCLAAANKNPRRLQREAMSLFRQIDTYRSLLMRKVYLLDRRHLLIDWRTPAAADLGGPPAAGGGGGGGAGGPGAPPGQFLMLFDLQTTRVVAFKSSTQADRVVEGYLRTVTAALPGPWAEALAPWDRCNYDEAMSGARAKMAPPAKTAAAATAAAAAAAAAPPAADGVVDRAAAARKLLQLLPPATAVSDLSPSPYLDPRMYNYDDRAISLNIRTRPSLEQPISFRPRNRPDRAGFRLEPGPYEAMLVRDRRLARSVSYLVHPEAPFVMSVFSVFQQTTLNINFRV</sequence>
<dbReference type="GO" id="GO:1990756">
    <property type="term" value="F:ubiquitin-like ligase-substrate adaptor activity"/>
    <property type="evidence" value="ECO:0000318"/>
    <property type="project" value="GO_Central"/>
</dbReference>
<proteinExistence type="predicted"/>
<organism evidence="2 3">
    <name type="scientific">Chlamydomonas reinhardtii</name>
    <name type="common">Chlamydomonas smithii</name>
    <dbReference type="NCBI Taxonomy" id="3055"/>
    <lineage>
        <taxon>Eukaryota</taxon>
        <taxon>Viridiplantae</taxon>
        <taxon>Chlorophyta</taxon>
        <taxon>core chlorophytes</taxon>
        <taxon>Chlorophyceae</taxon>
        <taxon>CS clade</taxon>
        <taxon>Chlamydomonadales</taxon>
        <taxon>Chlamydomonadaceae</taxon>
        <taxon>Chlamydomonas</taxon>
    </lineage>
</organism>
<feature type="compositionally biased region" description="Low complexity" evidence="1">
    <location>
        <begin position="311"/>
        <end position="352"/>
    </location>
</feature>
<dbReference type="FunCoup" id="A0A2K3CZU4">
    <property type="interactions" value="1328"/>
</dbReference>
<evidence type="ECO:0000256" key="1">
    <source>
        <dbReference type="SAM" id="MobiDB-lite"/>
    </source>
</evidence>
<dbReference type="GO" id="GO:0005634">
    <property type="term" value="C:nucleus"/>
    <property type="evidence" value="ECO:0000318"/>
    <property type="project" value="GO_Central"/>
</dbReference>
<dbReference type="Pfam" id="PF09737">
    <property type="entry name" value="Det1"/>
    <property type="match status" value="3"/>
</dbReference>
<dbReference type="GO" id="GO:0032436">
    <property type="term" value="P:positive regulation of proteasomal ubiquitin-dependent protein catabolic process"/>
    <property type="evidence" value="ECO:0000318"/>
    <property type="project" value="GO_Central"/>
</dbReference>
<dbReference type="PANTHER" id="PTHR13374">
    <property type="entry name" value="DET1 HOMOLOG DE-ETIOLATED-1 HOMOLOG"/>
    <property type="match status" value="1"/>
</dbReference>
<dbReference type="RefSeq" id="XP_042917357.1">
    <property type="nucleotide sequence ID" value="XM_043069382.1"/>
</dbReference>
<protein>
    <submittedName>
        <fullName evidence="2">Uncharacterized protein</fullName>
    </submittedName>
</protein>
<gene>
    <name evidence="2" type="ORF">CHLRE_13g571560v5</name>
</gene>
<dbReference type="EMBL" id="CM008974">
    <property type="protein sequence ID" value="PNW73759.1"/>
    <property type="molecule type" value="Genomic_DNA"/>
</dbReference>
<feature type="compositionally biased region" description="Gly residues" evidence="1">
    <location>
        <begin position="657"/>
        <end position="677"/>
    </location>
</feature>
<reference evidence="2 3" key="1">
    <citation type="journal article" date="2007" name="Science">
        <title>The Chlamydomonas genome reveals the evolution of key animal and plant functions.</title>
        <authorList>
            <person name="Merchant S.S."/>
            <person name="Prochnik S.E."/>
            <person name="Vallon O."/>
            <person name="Harris E.H."/>
            <person name="Karpowicz S.J."/>
            <person name="Witman G.B."/>
            <person name="Terry A."/>
            <person name="Salamov A."/>
            <person name="Fritz-Laylin L.K."/>
            <person name="Marechal-Drouard L."/>
            <person name="Marshall W.F."/>
            <person name="Qu L.H."/>
            <person name="Nelson D.R."/>
            <person name="Sanderfoot A.A."/>
            <person name="Spalding M.H."/>
            <person name="Kapitonov V.V."/>
            <person name="Ren Q."/>
            <person name="Ferris P."/>
            <person name="Lindquist E."/>
            <person name="Shapiro H."/>
            <person name="Lucas S.M."/>
            <person name="Grimwood J."/>
            <person name="Schmutz J."/>
            <person name="Cardol P."/>
            <person name="Cerutti H."/>
            <person name="Chanfreau G."/>
            <person name="Chen C.L."/>
            <person name="Cognat V."/>
            <person name="Croft M.T."/>
            <person name="Dent R."/>
            <person name="Dutcher S."/>
            <person name="Fernandez E."/>
            <person name="Fukuzawa H."/>
            <person name="Gonzalez-Ballester D."/>
            <person name="Gonzalez-Halphen D."/>
            <person name="Hallmann A."/>
            <person name="Hanikenne M."/>
            <person name="Hippler M."/>
            <person name="Inwood W."/>
            <person name="Jabbari K."/>
            <person name="Kalanon M."/>
            <person name="Kuras R."/>
            <person name="Lefebvre P.A."/>
            <person name="Lemaire S.D."/>
            <person name="Lobanov A.V."/>
            <person name="Lohr M."/>
            <person name="Manuell A."/>
            <person name="Meier I."/>
            <person name="Mets L."/>
            <person name="Mittag M."/>
            <person name="Mittelmeier T."/>
            <person name="Moroney J.V."/>
            <person name="Moseley J."/>
            <person name="Napoli C."/>
            <person name="Nedelcu A.M."/>
            <person name="Niyogi K."/>
            <person name="Novoselov S.V."/>
            <person name="Paulsen I.T."/>
            <person name="Pazour G."/>
            <person name="Purton S."/>
            <person name="Ral J.P."/>
            <person name="Riano-Pachon D.M."/>
            <person name="Riekhof W."/>
            <person name="Rymarquis L."/>
            <person name="Schroda M."/>
            <person name="Stern D."/>
            <person name="Umen J."/>
            <person name="Willows R."/>
            <person name="Wilson N."/>
            <person name="Zimmer S.L."/>
            <person name="Allmer J."/>
            <person name="Balk J."/>
            <person name="Bisova K."/>
            <person name="Chen C.J."/>
            <person name="Elias M."/>
            <person name="Gendler K."/>
            <person name="Hauser C."/>
            <person name="Lamb M.R."/>
            <person name="Ledford H."/>
            <person name="Long J.C."/>
            <person name="Minagawa J."/>
            <person name="Page M.D."/>
            <person name="Pan J."/>
            <person name="Pootakham W."/>
            <person name="Roje S."/>
            <person name="Rose A."/>
            <person name="Stahlberg E."/>
            <person name="Terauchi A.M."/>
            <person name="Yang P."/>
            <person name="Ball S."/>
            <person name="Bowler C."/>
            <person name="Dieckmann C.L."/>
            <person name="Gladyshev V.N."/>
            <person name="Green P."/>
            <person name="Jorgensen R."/>
            <person name="Mayfield S."/>
            <person name="Mueller-Roeber B."/>
            <person name="Rajamani S."/>
            <person name="Sayre R.T."/>
            <person name="Brokstein P."/>
            <person name="Dubchak I."/>
            <person name="Goodstein D."/>
            <person name="Hornick L."/>
            <person name="Huang Y.W."/>
            <person name="Jhaveri J."/>
            <person name="Luo Y."/>
            <person name="Martinez D."/>
            <person name="Ngau W.C."/>
            <person name="Otillar B."/>
            <person name="Poliakov A."/>
            <person name="Porter A."/>
            <person name="Szajkowski L."/>
            <person name="Werner G."/>
            <person name="Zhou K."/>
            <person name="Grigoriev I.V."/>
            <person name="Rokhsar D.S."/>
            <person name="Grossman A.R."/>
        </authorList>
    </citation>
    <scope>NUCLEOTIDE SEQUENCE [LARGE SCALE GENOMIC DNA]</scope>
    <source>
        <strain evidence="3">CC-503</strain>
    </source>
</reference>
<dbReference type="OrthoDB" id="18339at2759"/>
<dbReference type="PANTHER" id="PTHR13374:SF3">
    <property type="entry name" value="DET1 HOMOLOG"/>
    <property type="match status" value="1"/>
</dbReference>
<dbReference type="KEGG" id="cre:CHLRE_13g571560v5"/>
<dbReference type="GO" id="GO:0031625">
    <property type="term" value="F:ubiquitin protein ligase binding"/>
    <property type="evidence" value="ECO:0000318"/>
    <property type="project" value="GO_Central"/>
</dbReference>
<accession>A0A2K3CZU4</accession>
<dbReference type="AlphaFoldDB" id="A0A2K3CZU4"/>
<dbReference type="ExpressionAtlas" id="A0A2K3CZU4">
    <property type="expression patterns" value="baseline and differential"/>
</dbReference>
<dbReference type="Proteomes" id="UP000006906">
    <property type="component" value="Chromosome 13"/>
</dbReference>
<dbReference type="STRING" id="3055.A0A2K3CZU4"/>
<dbReference type="GeneID" id="5719148"/>
<feature type="region of interest" description="Disordered" evidence="1">
    <location>
        <begin position="656"/>
        <end position="677"/>
    </location>
</feature>
<evidence type="ECO:0000313" key="2">
    <source>
        <dbReference type="EMBL" id="PNW73759.1"/>
    </source>
</evidence>
<evidence type="ECO:0000313" key="3">
    <source>
        <dbReference type="Proteomes" id="UP000006906"/>
    </source>
</evidence>
<feature type="compositionally biased region" description="Gly residues" evidence="1">
    <location>
        <begin position="395"/>
        <end position="420"/>
    </location>
</feature>
<name>A0A2K3CZU4_CHLRE</name>